<dbReference type="AlphaFoldDB" id="A0A2M3ZR19"/>
<reference evidence="1" key="1">
    <citation type="submission" date="2018-01" db="EMBL/GenBank/DDBJ databases">
        <title>An insight into the sialome of Amazonian anophelines.</title>
        <authorList>
            <person name="Ribeiro J.M."/>
            <person name="Scarpassa V."/>
            <person name="Calvo E."/>
        </authorList>
    </citation>
    <scope>NUCLEOTIDE SEQUENCE</scope>
    <source>
        <tissue evidence="1">Salivary glands</tissue>
    </source>
</reference>
<name>A0A2M3ZR19_9DIPT</name>
<evidence type="ECO:0000313" key="1">
    <source>
        <dbReference type="EMBL" id="MBW30932.1"/>
    </source>
</evidence>
<dbReference type="EMBL" id="GGFM01010181">
    <property type="protein sequence ID" value="MBW30932.1"/>
    <property type="molecule type" value="Transcribed_RNA"/>
</dbReference>
<proteinExistence type="predicted"/>
<protein>
    <submittedName>
        <fullName evidence="1">Putative secreted peptide</fullName>
    </submittedName>
</protein>
<organism evidence="1">
    <name type="scientific">Anopheles braziliensis</name>
    <dbReference type="NCBI Taxonomy" id="58242"/>
    <lineage>
        <taxon>Eukaryota</taxon>
        <taxon>Metazoa</taxon>
        <taxon>Ecdysozoa</taxon>
        <taxon>Arthropoda</taxon>
        <taxon>Hexapoda</taxon>
        <taxon>Insecta</taxon>
        <taxon>Pterygota</taxon>
        <taxon>Neoptera</taxon>
        <taxon>Endopterygota</taxon>
        <taxon>Diptera</taxon>
        <taxon>Nematocera</taxon>
        <taxon>Culicoidea</taxon>
        <taxon>Culicidae</taxon>
        <taxon>Anophelinae</taxon>
        <taxon>Anopheles</taxon>
    </lineage>
</organism>
<sequence length="93" mass="10557">MVVPLVLVAVINRLTFSSNYNHYSLHHMPLPDTMLHRIISISSAFIISTSNSNQSICSLYISTCAVMRQILVHWPSGNHSSRCITRSIYRCNH</sequence>
<accession>A0A2M3ZR19</accession>